<gene>
    <name evidence="2" type="ORF">HNP33_000447</name>
</gene>
<sequence length="107" mass="11834">MNALSLFFLPVALWWPVAVALATALVLAAVLWARKRLAPPPALIFYAFALLWWLFGFFLALWPLQGLDAFAQWARASSYVTVPLWIGGIAWAAALLAVRLLRAARPS</sequence>
<proteinExistence type="predicted"/>
<accession>A0ABR6RBH0</accession>
<feature type="transmembrane region" description="Helical" evidence="1">
    <location>
        <begin position="82"/>
        <end position="101"/>
    </location>
</feature>
<evidence type="ECO:0000313" key="3">
    <source>
        <dbReference type="Proteomes" id="UP000562492"/>
    </source>
</evidence>
<protein>
    <recommendedName>
        <fullName evidence="4">Transmembrane protein</fullName>
    </recommendedName>
</protein>
<dbReference type="EMBL" id="JACHKZ010000002">
    <property type="protein sequence ID" value="MBB6576399.1"/>
    <property type="molecule type" value="Genomic_DNA"/>
</dbReference>
<keyword evidence="1" id="KW-0812">Transmembrane</keyword>
<evidence type="ECO:0000313" key="2">
    <source>
        <dbReference type="EMBL" id="MBB6576399.1"/>
    </source>
</evidence>
<evidence type="ECO:0008006" key="4">
    <source>
        <dbReference type="Google" id="ProtNLM"/>
    </source>
</evidence>
<organism evidence="2 3">
    <name type="scientific">Comamonas odontotermitis</name>
    <dbReference type="NCBI Taxonomy" id="379895"/>
    <lineage>
        <taxon>Bacteria</taxon>
        <taxon>Pseudomonadati</taxon>
        <taxon>Pseudomonadota</taxon>
        <taxon>Betaproteobacteria</taxon>
        <taxon>Burkholderiales</taxon>
        <taxon>Comamonadaceae</taxon>
        <taxon>Comamonas</taxon>
    </lineage>
</organism>
<reference evidence="2 3" key="1">
    <citation type="submission" date="2020-08" db="EMBL/GenBank/DDBJ databases">
        <title>Functional genomics of gut bacteria from endangered species of beetles.</title>
        <authorList>
            <person name="Carlos-Shanley C."/>
        </authorList>
    </citation>
    <scope>NUCLEOTIDE SEQUENCE [LARGE SCALE GENOMIC DNA]</scope>
    <source>
        <strain evidence="2 3">S00124</strain>
    </source>
</reference>
<evidence type="ECO:0000256" key="1">
    <source>
        <dbReference type="SAM" id="Phobius"/>
    </source>
</evidence>
<feature type="transmembrane region" description="Helical" evidence="1">
    <location>
        <begin position="12"/>
        <end position="31"/>
    </location>
</feature>
<keyword evidence="3" id="KW-1185">Reference proteome</keyword>
<keyword evidence="1" id="KW-1133">Transmembrane helix</keyword>
<comment type="caution">
    <text evidence="2">The sequence shown here is derived from an EMBL/GenBank/DDBJ whole genome shotgun (WGS) entry which is preliminary data.</text>
</comment>
<name>A0ABR6RBH0_9BURK</name>
<dbReference type="Proteomes" id="UP000562492">
    <property type="component" value="Unassembled WGS sequence"/>
</dbReference>
<feature type="transmembrane region" description="Helical" evidence="1">
    <location>
        <begin position="43"/>
        <end position="62"/>
    </location>
</feature>
<dbReference type="RefSeq" id="WP_184704850.1">
    <property type="nucleotide sequence ID" value="NZ_JACHKZ010000002.1"/>
</dbReference>
<keyword evidence="1" id="KW-0472">Membrane</keyword>